<comment type="subcellular location">
    <subcellularLocation>
        <location evidence="1">Membrane</location>
        <topology evidence="1">Multi-pass membrane protein</topology>
    </subcellularLocation>
</comment>
<dbReference type="OrthoDB" id="9789241at2"/>
<feature type="transmembrane region" description="Helical" evidence="11">
    <location>
        <begin position="155"/>
        <end position="180"/>
    </location>
</feature>
<evidence type="ECO:0000256" key="10">
    <source>
        <dbReference type="ARBA" id="ARBA00023310"/>
    </source>
</evidence>
<feature type="transmembrane region" description="Helical" evidence="11">
    <location>
        <begin position="200"/>
        <end position="225"/>
    </location>
</feature>
<dbReference type="GO" id="GO:0046933">
    <property type="term" value="F:proton-transporting ATP synthase activity, rotational mechanism"/>
    <property type="evidence" value="ECO:0007669"/>
    <property type="project" value="TreeGrafter"/>
</dbReference>
<dbReference type="GO" id="GO:0045259">
    <property type="term" value="C:proton-transporting ATP synthase complex"/>
    <property type="evidence" value="ECO:0007669"/>
    <property type="project" value="UniProtKB-KW"/>
</dbReference>
<dbReference type="PANTHER" id="PTHR42823">
    <property type="entry name" value="ATP SYNTHASE SUBUNIT A, CHLOROPLASTIC"/>
    <property type="match status" value="1"/>
</dbReference>
<name>A0A5B8JC71_9MOLU</name>
<keyword evidence="5 11" id="KW-0812">Transmembrane</keyword>
<evidence type="ECO:0000256" key="6">
    <source>
        <dbReference type="ARBA" id="ARBA00022781"/>
    </source>
</evidence>
<evidence type="ECO:0000256" key="9">
    <source>
        <dbReference type="ARBA" id="ARBA00023136"/>
    </source>
</evidence>
<keyword evidence="10" id="KW-0066">ATP synthesis</keyword>
<dbReference type="GO" id="GO:0042777">
    <property type="term" value="P:proton motive force-driven plasma membrane ATP synthesis"/>
    <property type="evidence" value="ECO:0007669"/>
    <property type="project" value="TreeGrafter"/>
</dbReference>
<keyword evidence="8" id="KW-0406">Ion transport</keyword>
<accession>A0A5B8JC71</accession>
<dbReference type="AlphaFoldDB" id="A0A5B8JC71"/>
<keyword evidence="13" id="KW-1185">Reference proteome</keyword>
<feature type="transmembrane region" description="Helical" evidence="11">
    <location>
        <begin position="104"/>
        <end position="126"/>
    </location>
</feature>
<gene>
    <name evidence="12" type="ORF">FRW55_01655</name>
</gene>
<dbReference type="InterPro" id="IPR035908">
    <property type="entry name" value="F0_ATP_A_sf"/>
</dbReference>
<dbReference type="Proteomes" id="UP000318927">
    <property type="component" value="Chromosome"/>
</dbReference>
<evidence type="ECO:0000256" key="1">
    <source>
        <dbReference type="ARBA" id="ARBA00004141"/>
    </source>
</evidence>
<feature type="transmembrane region" description="Helical" evidence="11">
    <location>
        <begin position="17"/>
        <end position="38"/>
    </location>
</feature>
<dbReference type="NCBIfam" id="NF004487">
    <property type="entry name" value="PRK05815.3-5"/>
    <property type="match status" value="1"/>
</dbReference>
<evidence type="ECO:0000313" key="13">
    <source>
        <dbReference type="Proteomes" id="UP000318927"/>
    </source>
</evidence>
<dbReference type="EMBL" id="CP042295">
    <property type="protein sequence ID" value="QDY86863.1"/>
    <property type="molecule type" value="Genomic_DNA"/>
</dbReference>
<evidence type="ECO:0000256" key="7">
    <source>
        <dbReference type="ARBA" id="ARBA00022989"/>
    </source>
</evidence>
<keyword evidence="3" id="KW-0813">Transport</keyword>
<evidence type="ECO:0000256" key="8">
    <source>
        <dbReference type="ARBA" id="ARBA00023065"/>
    </source>
</evidence>
<dbReference type="SUPFAM" id="SSF81336">
    <property type="entry name" value="F1F0 ATP synthase subunit A"/>
    <property type="match status" value="1"/>
</dbReference>
<keyword evidence="9 11" id="KW-0472">Membrane</keyword>
<dbReference type="PANTHER" id="PTHR42823:SF3">
    <property type="entry name" value="ATP SYNTHASE SUBUNIT A, CHLOROPLASTIC"/>
    <property type="match status" value="1"/>
</dbReference>
<evidence type="ECO:0000313" key="12">
    <source>
        <dbReference type="EMBL" id="QDY86863.1"/>
    </source>
</evidence>
<dbReference type="KEGG" id="mans:FRW55_01655"/>
<evidence type="ECO:0000256" key="11">
    <source>
        <dbReference type="SAM" id="Phobius"/>
    </source>
</evidence>
<reference evidence="12 13" key="1">
    <citation type="journal article" date="2019" name="Microbiol. Resour. Announc.">
        <title>Complete Genome Sequences of Three Mycoplasma anserisalpingitis (Mycoplasma sp. 1220) Strains.</title>
        <authorList>
            <person name="Grozner D."/>
            <person name="Forro B."/>
            <person name="Kovacs A.B."/>
            <person name="Marton S."/>
            <person name="Banyai K."/>
            <person name="Kreizinger Z."/>
            <person name="Sulyok K.M."/>
            <person name="Gyuranecz M."/>
        </authorList>
    </citation>
    <scope>NUCLEOTIDE SEQUENCE [LARGE SCALE GENOMIC DNA]</scope>
    <source>
        <strain evidence="12 13">ATCC:BAA-2147</strain>
    </source>
</reference>
<dbReference type="CDD" id="cd00310">
    <property type="entry name" value="ATP-synt_Fo_a_6"/>
    <property type="match status" value="1"/>
</dbReference>
<keyword evidence="4" id="KW-0138">CF(0)</keyword>
<evidence type="ECO:0000256" key="3">
    <source>
        <dbReference type="ARBA" id="ARBA00022448"/>
    </source>
</evidence>
<proteinExistence type="inferred from homology"/>
<organism evidence="12 13">
    <name type="scientific">Mycoplasma anserisalpingitidis</name>
    <dbReference type="NCBI Taxonomy" id="519450"/>
    <lineage>
        <taxon>Bacteria</taxon>
        <taxon>Bacillati</taxon>
        <taxon>Mycoplasmatota</taxon>
        <taxon>Mollicutes</taxon>
        <taxon>Mycoplasmataceae</taxon>
        <taxon>Mycoplasma</taxon>
    </lineage>
</organism>
<evidence type="ECO:0000256" key="4">
    <source>
        <dbReference type="ARBA" id="ARBA00022547"/>
    </source>
</evidence>
<keyword evidence="6" id="KW-0375">Hydrogen ion transport</keyword>
<dbReference type="InterPro" id="IPR045082">
    <property type="entry name" value="ATP_syn_F0_a_bact/chloroplast"/>
</dbReference>
<dbReference type="InterPro" id="IPR000568">
    <property type="entry name" value="ATP_synth_F0_asu"/>
</dbReference>
<sequence>MDQIINGIWNTWNQPQLLSLFVTVLVCIIISLVVYFKVKKVKPDQAPKGVALIAEAYVKGIDSQYENTAGEKLPKAKVYIFTLGTFLFIGNWVVILGLEPVVTSYSVTLTLGLSTFLGIYVVKIVYQKWYMLKNYMNPMNIIGDFSPLISISFRIYGNIIGGATLMFLIYSVCGYVWTLIPGMSNHEWYFFAPFITPLLHLYFDLFGGLIQAYVFSLLTTIYWVSEAVTPEKKTRKNKKIINANPQLY</sequence>
<evidence type="ECO:0000256" key="5">
    <source>
        <dbReference type="ARBA" id="ARBA00022692"/>
    </source>
</evidence>
<dbReference type="Pfam" id="PF00119">
    <property type="entry name" value="ATP-synt_A"/>
    <property type="match status" value="1"/>
</dbReference>
<dbReference type="GO" id="GO:0005886">
    <property type="term" value="C:plasma membrane"/>
    <property type="evidence" value="ECO:0007669"/>
    <property type="project" value="TreeGrafter"/>
</dbReference>
<dbReference type="Gene3D" id="1.20.120.220">
    <property type="entry name" value="ATP synthase, F0 complex, subunit A"/>
    <property type="match status" value="1"/>
</dbReference>
<comment type="similarity">
    <text evidence="2">Belongs to the ATPase A chain family.</text>
</comment>
<keyword evidence="7 11" id="KW-1133">Transmembrane helix</keyword>
<feature type="transmembrane region" description="Helical" evidence="11">
    <location>
        <begin position="78"/>
        <end position="98"/>
    </location>
</feature>
<dbReference type="RefSeq" id="WP_146368456.1">
    <property type="nucleotide sequence ID" value="NZ_CP042295.1"/>
</dbReference>
<protein>
    <submittedName>
        <fullName evidence="12">F0F1 ATP synthase subunit A</fullName>
    </submittedName>
</protein>
<evidence type="ECO:0000256" key="2">
    <source>
        <dbReference type="ARBA" id="ARBA00006810"/>
    </source>
</evidence>